<dbReference type="GeneID" id="7449735"/>
<dbReference type="Proteomes" id="UP000001449">
    <property type="component" value="Chromosome 1"/>
</dbReference>
<dbReference type="InParanoid" id="B8BT51"/>
<organism evidence="2 3">
    <name type="scientific">Thalassiosira pseudonana</name>
    <name type="common">Marine diatom</name>
    <name type="synonym">Cyclotella nana</name>
    <dbReference type="NCBI Taxonomy" id="35128"/>
    <lineage>
        <taxon>Eukaryota</taxon>
        <taxon>Sar</taxon>
        <taxon>Stramenopiles</taxon>
        <taxon>Ochrophyta</taxon>
        <taxon>Bacillariophyta</taxon>
        <taxon>Coscinodiscophyceae</taxon>
        <taxon>Thalassiosirophycidae</taxon>
        <taxon>Thalassiosirales</taxon>
        <taxon>Thalassiosiraceae</taxon>
        <taxon>Thalassiosira</taxon>
    </lineage>
</organism>
<feature type="region of interest" description="Disordered" evidence="1">
    <location>
        <begin position="102"/>
        <end position="125"/>
    </location>
</feature>
<reference evidence="2 3" key="1">
    <citation type="journal article" date="2004" name="Science">
        <title>The genome of the diatom Thalassiosira pseudonana: ecology, evolution, and metabolism.</title>
        <authorList>
            <person name="Armbrust E.V."/>
            <person name="Berges J.A."/>
            <person name="Bowler C."/>
            <person name="Green B.R."/>
            <person name="Martinez D."/>
            <person name="Putnam N.H."/>
            <person name="Zhou S."/>
            <person name="Allen A.E."/>
            <person name="Apt K.E."/>
            <person name="Bechner M."/>
            <person name="Brzezinski M.A."/>
            <person name="Chaal B.K."/>
            <person name="Chiovitti A."/>
            <person name="Davis A.K."/>
            <person name="Demarest M.S."/>
            <person name="Detter J.C."/>
            <person name="Glavina T."/>
            <person name="Goodstein D."/>
            <person name="Hadi M.Z."/>
            <person name="Hellsten U."/>
            <person name="Hildebrand M."/>
            <person name="Jenkins B.D."/>
            <person name="Jurka J."/>
            <person name="Kapitonov V.V."/>
            <person name="Kroger N."/>
            <person name="Lau W.W."/>
            <person name="Lane T.W."/>
            <person name="Larimer F.W."/>
            <person name="Lippmeier J.C."/>
            <person name="Lucas S."/>
            <person name="Medina M."/>
            <person name="Montsant A."/>
            <person name="Obornik M."/>
            <person name="Parker M.S."/>
            <person name="Palenik B."/>
            <person name="Pazour G.J."/>
            <person name="Richardson P.M."/>
            <person name="Rynearson T.A."/>
            <person name="Saito M.A."/>
            <person name="Schwartz D.C."/>
            <person name="Thamatrakoln K."/>
            <person name="Valentin K."/>
            <person name="Vardi A."/>
            <person name="Wilkerson F.P."/>
            <person name="Rokhsar D.S."/>
        </authorList>
    </citation>
    <scope>NUCLEOTIDE SEQUENCE [LARGE SCALE GENOMIC DNA]</scope>
    <source>
        <strain evidence="2 3">CCMP1335</strain>
    </source>
</reference>
<sequence>MRGGGASLRFTTVFYCCRFDSPAKSSFSRVTFVFHHITSLHPPSPSTQPLKRNSKMAGYTMTRSSCLFIWSLVSVFQNTDGFGLAGTSRALTGRFHHQRHRYTQSTLHSSASGDESESAPTTSIDATTKVEIRNIANHIASQHLDSLLSKSDALAISNELFFSDSQTNSSPIFNDNSYEQYVKYWNKVEKRLREETHRSPADLLGKELTSRILSSIRGDDPKDKRRGGGGRSSGSSYDAQTVRTFLESDAINSLFTKLLYDAIFEFTTKFDILGNAISNLPLLGPVRNQVLKESKKNMDRTLGPLLQRFLSGYTRVAIRQAVDFVVSDENASAFGKANAKLVGYLLEGRSVAEWVPETKQLEEWREESWSYLVGLEKGGGDGDGGKVKDDQKKVVEQSIEWIYDLVGDKCVEDVGVDVNVILDASPTLERNLGSFWKRCQDASQS</sequence>
<gene>
    <name evidence="2" type="ORF">THAPSDRAFT_1031</name>
</gene>
<dbReference type="eggNOG" id="ENOG502S8QX">
    <property type="taxonomic scope" value="Eukaryota"/>
</dbReference>
<evidence type="ECO:0000313" key="3">
    <source>
        <dbReference type="Proteomes" id="UP000001449"/>
    </source>
</evidence>
<evidence type="ECO:0000313" key="2">
    <source>
        <dbReference type="EMBL" id="EED95658.1"/>
    </source>
</evidence>
<name>B8BT51_THAPS</name>
<dbReference type="KEGG" id="tps:THAPSDRAFT_1031"/>
<proteinExistence type="predicted"/>
<feature type="region of interest" description="Disordered" evidence="1">
    <location>
        <begin position="215"/>
        <end position="236"/>
    </location>
</feature>
<dbReference type="EMBL" id="CM000638">
    <property type="protein sequence ID" value="EED95658.1"/>
    <property type="molecule type" value="Genomic_DNA"/>
</dbReference>
<reference evidence="2 3" key="2">
    <citation type="journal article" date="2008" name="Nature">
        <title>The Phaeodactylum genome reveals the evolutionary history of diatom genomes.</title>
        <authorList>
            <person name="Bowler C."/>
            <person name="Allen A.E."/>
            <person name="Badger J.H."/>
            <person name="Grimwood J."/>
            <person name="Jabbari K."/>
            <person name="Kuo A."/>
            <person name="Maheswari U."/>
            <person name="Martens C."/>
            <person name="Maumus F."/>
            <person name="Otillar R.P."/>
            <person name="Rayko E."/>
            <person name="Salamov A."/>
            <person name="Vandepoele K."/>
            <person name="Beszteri B."/>
            <person name="Gruber A."/>
            <person name="Heijde M."/>
            <person name="Katinka M."/>
            <person name="Mock T."/>
            <person name="Valentin K."/>
            <person name="Verret F."/>
            <person name="Berges J.A."/>
            <person name="Brownlee C."/>
            <person name="Cadoret J.P."/>
            <person name="Chiovitti A."/>
            <person name="Choi C.J."/>
            <person name="Coesel S."/>
            <person name="De Martino A."/>
            <person name="Detter J.C."/>
            <person name="Durkin C."/>
            <person name="Falciatore A."/>
            <person name="Fournet J."/>
            <person name="Haruta M."/>
            <person name="Huysman M.J."/>
            <person name="Jenkins B.D."/>
            <person name="Jiroutova K."/>
            <person name="Jorgensen R.E."/>
            <person name="Joubert Y."/>
            <person name="Kaplan A."/>
            <person name="Kroger N."/>
            <person name="Kroth P.G."/>
            <person name="La Roche J."/>
            <person name="Lindquist E."/>
            <person name="Lommer M."/>
            <person name="Martin-Jezequel V."/>
            <person name="Lopez P.J."/>
            <person name="Lucas S."/>
            <person name="Mangogna M."/>
            <person name="McGinnis K."/>
            <person name="Medlin L.K."/>
            <person name="Montsant A."/>
            <person name="Oudot-Le Secq M.P."/>
            <person name="Napoli C."/>
            <person name="Obornik M."/>
            <person name="Parker M.S."/>
            <person name="Petit J.L."/>
            <person name="Porcel B.M."/>
            <person name="Poulsen N."/>
            <person name="Robison M."/>
            <person name="Rychlewski L."/>
            <person name="Rynearson T.A."/>
            <person name="Schmutz J."/>
            <person name="Shapiro H."/>
            <person name="Siaut M."/>
            <person name="Stanley M."/>
            <person name="Sussman M.R."/>
            <person name="Taylor A.R."/>
            <person name="Vardi A."/>
            <person name="von Dassow P."/>
            <person name="Vyverman W."/>
            <person name="Willis A."/>
            <person name="Wyrwicz L.S."/>
            <person name="Rokhsar D.S."/>
            <person name="Weissenbach J."/>
            <person name="Armbrust E.V."/>
            <person name="Green B.R."/>
            <person name="Van de Peer Y."/>
            <person name="Grigoriev I.V."/>
        </authorList>
    </citation>
    <scope>NUCLEOTIDE SEQUENCE [LARGE SCALE GENOMIC DNA]</scope>
    <source>
        <strain evidence="2 3">CCMP1335</strain>
    </source>
</reference>
<evidence type="ECO:0000256" key="1">
    <source>
        <dbReference type="SAM" id="MobiDB-lite"/>
    </source>
</evidence>
<dbReference type="AlphaFoldDB" id="B8BT51"/>
<dbReference type="RefSeq" id="XP_002286017.1">
    <property type="nucleotide sequence ID" value="XM_002285981.1"/>
</dbReference>
<feature type="compositionally biased region" description="Polar residues" evidence="1">
    <location>
        <begin position="103"/>
        <end position="125"/>
    </location>
</feature>
<dbReference type="HOGENOM" id="CLU_616109_0_0_1"/>
<accession>B8BT51</accession>
<dbReference type="PaxDb" id="35128-Thaps1031"/>
<keyword evidence="3" id="KW-1185">Reference proteome</keyword>
<protein>
    <submittedName>
        <fullName evidence="2">Uncharacterized protein</fullName>
    </submittedName>
</protein>